<gene>
    <name evidence="1" type="ORF">HYC85_001323</name>
</gene>
<name>A0A7J7I6U5_CAMSI</name>
<evidence type="ECO:0000313" key="1">
    <source>
        <dbReference type="EMBL" id="KAF5960114.1"/>
    </source>
</evidence>
<comment type="caution">
    <text evidence="1">The sequence shown here is derived from an EMBL/GenBank/DDBJ whole genome shotgun (WGS) entry which is preliminary data.</text>
</comment>
<dbReference type="AlphaFoldDB" id="A0A7J7I6U5"/>
<dbReference type="Proteomes" id="UP000593564">
    <property type="component" value="Unassembled WGS sequence"/>
</dbReference>
<proteinExistence type="predicted"/>
<organism evidence="1 2">
    <name type="scientific">Camellia sinensis</name>
    <name type="common">Tea plant</name>
    <name type="synonym">Thea sinensis</name>
    <dbReference type="NCBI Taxonomy" id="4442"/>
    <lineage>
        <taxon>Eukaryota</taxon>
        <taxon>Viridiplantae</taxon>
        <taxon>Streptophyta</taxon>
        <taxon>Embryophyta</taxon>
        <taxon>Tracheophyta</taxon>
        <taxon>Spermatophyta</taxon>
        <taxon>Magnoliopsida</taxon>
        <taxon>eudicotyledons</taxon>
        <taxon>Gunneridae</taxon>
        <taxon>Pentapetalae</taxon>
        <taxon>asterids</taxon>
        <taxon>Ericales</taxon>
        <taxon>Theaceae</taxon>
        <taxon>Camellia</taxon>
    </lineage>
</organism>
<keyword evidence="2" id="KW-1185">Reference proteome</keyword>
<evidence type="ECO:0000313" key="2">
    <source>
        <dbReference type="Proteomes" id="UP000593564"/>
    </source>
</evidence>
<protein>
    <submittedName>
        <fullName evidence="1">Uncharacterized protein</fullName>
    </submittedName>
</protein>
<reference evidence="2" key="1">
    <citation type="journal article" date="2020" name="Nat. Commun.">
        <title>Genome assembly of wild tea tree DASZ reveals pedigree and selection history of tea varieties.</title>
        <authorList>
            <person name="Zhang W."/>
            <person name="Zhang Y."/>
            <person name="Qiu H."/>
            <person name="Guo Y."/>
            <person name="Wan H."/>
            <person name="Zhang X."/>
            <person name="Scossa F."/>
            <person name="Alseekh S."/>
            <person name="Zhang Q."/>
            <person name="Wang P."/>
            <person name="Xu L."/>
            <person name="Schmidt M.H."/>
            <person name="Jia X."/>
            <person name="Li D."/>
            <person name="Zhu A."/>
            <person name="Guo F."/>
            <person name="Chen W."/>
            <person name="Ni D."/>
            <person name="Usadel B."/>
            <person name="Fernie A.R."/>
            <person name="Wen W."/>
        </authorList>
    </citation>
    <scope>NUCLEOTIDE SEQUENCE [LARGE SCALE GENOMIC DNA]</scope>
    <source>
        <strain evidence="2">cv. G240</strain>
    </source>
</reference>
<reference evidence="1 2" key="2">
    <citation type="submission" date="2020-07" db="EMBL/GenBank/DDBJ databases">
        <title>Genome assembly of wild tea tree DASZ reveals pedigree and selection history of tea varieties.</title>
        <authorList>
            <person name="Zhang W."/>
        </authorList>
    </citation>
    <scope>NUCLEOTIDE SEQUENCE [LARGE SCALE GENOMIC DNA]</scope>
    <source>
        <strain evidence="2">cv. G240</strain>
        <tissue evidence="1">Leaf</tissue>
    </source>
</reference>
<sequence>MGCQTWPKSIHPEKGFQKVIQIVIILEEDGEGIICGKWGGLVSFIGGFYCRVAWDFGREKTVLVNWRYMCNEDGEDGKSASYLRIFGGMDLHELLDIPQGDRRKYHDDVTVMCGLRPRTVTGHSDAIPRLQKGLRASTAVALSMPLNSSRMVSKLVFSSLSNLMNATNCGFACCKRLRTLLMSLPSSQYDTTDNKHPQSLSSGFIPLSIETSKTLTKSSILLALPKHCIKQVHPMTLSSTPLLGISSNSSIALSTLPPLPVNVEHCGVAPTIRPTMLQPHHILKQPLRILLQPKIRAHTQQRVVQNEVHWPPI</sequence>
<dbReference type="EMBL" id="JACBKZ010000001">
    <property type="protein sequence ID" value="KAF5960114.1"/>
    <property type="molecule type" value="Genomic_DNA"/>
</dbReference>
<accession>A0A7J7I6U5</accession>